<comment type="caution">
    <text evidence="2">The sequence shown here is derived from an EMBL/GenBank/DDBJ whole genome shotgun (WGS) entry which is preliminary data.</text>
</comment>
<dbReference type="GO" id="GO:0032259">
    <property type="term" value="P:methylation"/>
    <property type="evidence" value="ECO:0007669"/>
    <property type="project" value="UniProtKB-KW"/>
</dbReference>
<accession>A0A2M8PAY5</accession>
<dbReference type="AlphaFoldDB" id="A0A2M8PAY5"/>
<sequence length="79" mass="9001">MTETLINLYDLSDQALQALMAEWQQPAFRAKQLAEWLYKHKVSAFEAMTNLPKALREQLAARTRLGGLTQVAEQHSLES</sequence>
<protein>
    <submittedName>
        <fullName evidence="2">23S rRNA (Adenine(2503)-C(2))-methyltransferase RlmN</fullName>
    </submittedName>
</protein>
<reference evidence="2 3" key="1">
    <citation type="submission" date="2017-11" db="EMBL/GenBank/DDBJ databases">
        <title>Evolution of Phototrophy in the Chloroflexi Phylum Driven by Horizontal Gene Transfer.</title>
        <authorList>
            <person name="Ward L.M."/>
            <person name="Hemp J."/>
            <person name="Shih P.M."/>
            <person name="Mcglynn S.E."/>
            <person name="Fischer W."/>
        </authorList>
    </citation>
    <scope>NUCLEOTIDE SEQUENCE [LARGE SCALE GENOMIC DNA]</scope>
    <source>
        <strain evidence="2">JP3_13</strain>
    </source>
</reference>
<evidence type="ECO:0000259" key="1">
    <source>
        <dbReference type="Pfam" id="PF21016"/>
    </source>
</evidence>
<organism evidence="2 3">
    <name type="scientific">Candidatus Thermofonsia Clade 1 bacterium</name>
    <dbReference type="NCBI Taxonomy" id="2364210"/>
    <lineage>
        <taxon>Bacteria</taxon>
        <taxon>Bacillati</taxon>
        <taxon>Chloroflexota</taxon>
        <taxon>Candidatus Thermofontia</taxon>
        <taxon>Candidatus Thermofonsia Clade 1</taxon>
    </lineage>
</organism>
<evidence type="ECO:0000313" key="2">
    <source>
        <dbReference type="EMBL" id="PJF34708.1"/>
    </source>
</evidence>
<evidence type="ECO:0000313" key="3">
    <source>
        <dbReference type="Proteomes" id="UP000229681"/>
    </source>
</evidence>
<dbReference type="GO" id="GO:0008168">
    <property type="term" value="F:methyltransferase activity"/>
    <property type="evidence" value="ECO:0007669"/>
    <property type="project" value="UniProtKB-KW"/>
</dbReference>
<dbReference type="Proteomes" id="UP000229681">
    <property type="component" value="Unassembled WGS sequence"/>
</dbReference>
<proteinExistence type="predicted"/>
<feature type="non-terminal residue" evidence="2">
    <location>
        <position position="79"/>
    </location>
</feature>
<dbReference type="InterPro" id="IPR048641">
    <property type="entry name" value="RlmN_N"/>
</dbReference>
<dbReference type="Pfam" id="PF21016">
    <property type="entry name" value="RlmN_N"/>
    <property type="match status" value="1"/>
</dbReference>
<dbReference type="Gene3D" id="1.10.150.530">
    <property type="match status" value="1"/>
</dbReference>
<keyword evidence="2" id="KW-0808">Transferase</keyword>
<name>A0A2M8PAY5_9CHLR</name>
<gene>
    <name evidence="2" type="ORF">CUN49_14305</name>
</gene>
<feature type="domain" description="Dual-specificity RNA methyltransferase RlmN N-terminal" evidence="1">
    <location>
        <begin position="6"/>
        <end position="63"/>
    </location>
</feature>
<keyword evidence="2" id="KW-0489">Methyltransferase</keyword>
<dbReference type="EMBL" id="PGTM01000294">
    <property type="protein sequence ID" value="PJF34708.1"/>
    <property type="molecule type" value="Genomic_DNA"/>
</dbReference>